<dbReference type="InterPro" id="IPR048441">
    <property type="entry name" value="DUF1846_C"/>
</dbReference>
<dbReference type="InterPro" id="IPR048496">
    <property type="entry name" value="DUF1846_N"/>
</dbReference>
<dbReference type="Gene3D" id="3.40.140.40">
    <property type="entry name" value="Domain of unknown function (DUF1846), C-terminal subdomain"/>
    <property type="match status" value="1"/>
</dbReference>
<proteinExistence type="predicted"/>
<name>A0A133KHG5_9FIRM</name>
<dbReference type="Pfam" id="PF20921">
    <property type="entry name" value="DUF1846_C"/>
    <property type="match status" value="1"/>
</dbReference>
<reference evidence="4" key="1">
    <citation type="submission" date="2016-01" db="EMBL/GenBank/DDBJ databases">
        <authorList>
            <person name="Mitreva M."/>
            <person name="Pepin K.H."/>
            <person name="Mihindukulasuriya K.A."/>
            <person name="Fulton R."/>
            <person name="Fronick C."/>
            <person name="O'Laughlin M."/>
            <person name="Miner T."/>
            <person name="Herter B."/>
            <person name="Rosa B.A."/>
            <person name="Cordes M."/>
            <person name="Tomlinson C."/>
            <person name="Wollam A."/>
            <person name="Palsikar V.B."/>
            <person name="Mardis E.R."/>
            <person name="Wilson R.K."/>
        </authorList>
    </citation>
    <scope>NUCLEOTIDE SEQUENCE [LARGE SCALE GENOMIC DNA]</scope>
    <source>
        <strain evidence="4">MJR8151</strain>
    </source>
</reference>
<organism evidence="3 4">
    <name type="scientific">Anaerococcus tetradius</name>
    <dbReference type="NCBI Taxonomy" id="33036"/>
    <lineage>
        <taxon>Bacteria</taxon>
        <taxon>Bacillati</taxon>
        <taxon>Bacillota</taxon>
        <taxon>Tissierellia</taxon>
        <taxon>Tissierellales</taxon>
        <taxon>Peptoniphilaceae</taxon>
        <taxon>Anaerococcus</taxon>
    </lineage>
</organism>
<dbReference type="Pfam" id="PF08903">
    <property type="entry name" value="DUF1846"/>
    <property type="match status" value="1"/>
</dbReference>
<feature type="domain" description="DUF1846" evidence="2">
    <location>
        <begin position="339"/>
        <end position="486"/>
    </location>
</feature>
<feature type="domain" description="DUF1846" evidence="1">
    <location>
        <begin position="4"/>
        <end position="333"/>
    </location>
</feature>
<dbReference type="NCBIfam" id="NF010184">
    <property type="entry name" value="PRK13663.1"/>
    <property type="match status" value="1"/>
</dbReference>
<evidence type="ECO:0000313" key="3">
    <source>
        <dbReference type="EMBL" id="KWZ78986.1"/>
    </source>
</evidence>
<evidence type="ECO:0000259" key="2">
    <source>
        <dbReference type="Pfam" id="PF20921"/>
    </source>
</evidence>
<dbReference type="Gene3D" id="1.20.1570.10">
    <property type="entry name" value="dip2346 domain like"/>
    <property type="match status" value="1"/>
</dbReference>
<dbReference type="EMBL" id="LRPM01000009">
    <property type="protein sequence ID" value="KWZ78986.1"/>
    <property type="molecule type" value="Genomic_DNA"/>
</dbReference>
<comment type="caution">
    <text evidence="3">The sequence shown here is derived from an EMBL/GenBank/DDBJ whole genome shotgun (WGS) entry which is preliminary data.</text>
</comment>
<dbReference type="Proteomes" id="UP000070383">
    <property type="component" value="Unassembled WGS sequence"/>
</dbReference>
<dbReference type="STRING" id="33036.HMPREF3200_00377"/>
<evidence type="ECO:0000259" key="1">
    <source>
        <dbReference type="Pfam" id="PF08903"/>
    </source>
</evidence>
<dbReference type="RefSeq" id="WP_004836433.1">
    <property type="nucleotide sequence ID" value="NZ_CAMPNK010000025.1"/>
</dbReference>
<gene>
    <name evidence="3" type="ORF">HMPREF3200_00377</name>
</gene>
<dbReference type="PATRIC" id="fig|33036.3.peg.378"/>
<accession>A0A133KHG5</accession>
<protein>
    <submittedName>
        <fullName evidence="3">Uncharacterized protein</fullName>
    </submittedName>
</protein>
<sequence length="491" mass="55257">MKEAFNNDKYIKLQSEKIEERISHFDKLYLEFGGKLFDDAHASRVLPGFLPDSKLRMLNNLKDKAEIIITVNANDIENNKIRGDNETSYDQESIRLKQAFEDFGFKVSGIIITQFDNQAKAIKFQQYLDNLNIPNYKTYNIEGYPNNIDHIISKDGFGRNERLVTTRPLVVITGPGPGSGKMATCLSQMYLDHEAGINAGYAKFETFPIWNIALKHPVNMAYEAATANLDDVNMIDPYHLDAYGELAVNYNRDVEAFPILKKMFEKIMGACPYKSPTDMGVNMAGFCIEDQEGVSRASKEEIIRRYYNTLIDYRYAKESYHAVEKIEMLMSQLGITPLDRTVAVKAREKAKANKTEAFAIRLEDGEIITGKKSDLLSAPSACILNALKKLGNLDDDILLISPHIIEPVSNLKTKSLGGVETSLTANEMLIALSISATTNPLSHMAMKQITKLRGLDAHSTVILSDSQRSMLRKLGLNFTQDPILHHDDYEY</sequence>
<keyword evidence="4" id="KW-1185">Reference proteome</keyword>
<dbReference type="AlphaFoldDB" id="A0A133KHG5"/>
<dbReference type="Gene3D" id="3.10.630.10">
    <property type="entry name" value="dip2346 domain like"/>
    <property type="match status" value="1"/>
</dbReference>
<evidence type="ECO:0000313" key="4">
    <source>
        <dbReference type="Proteomes" id="UP000070383"/>
    </source>
</evidence>
<dbReference type="OrthoDB" id="9803572at2"/>